<dbReference type="AlphaFoldDB" id="A0AAN9VV45"/>
<sequence length="120" mass="13694">MEVIDAAMKDRYRTVSQVDYTPGKLEILKKPIGMKALDTSFLLIQATARETFNAHCKKAVRPLLTARRLYGFYDHKLWHTGETEYDGVIGRTGWEMLKSGYKNDAETTPTADNELPTIMH</sequence>
<protein>
    <submittedName>
        <fullName evidence="1">Uncharacterized protein</fullName>
    </submittedName>
</protein>
<evidence type="ECO:0000313" key="2">
    <source>
        <dbReference type="Proteomes" id="UP001378592"/>
    </source>
</evidence>
<dbReference type="EMBL" id="JAZDUA010000217">
    <property type="protein sequence ID" value="KAK7863898.1"/>
    <property type="molecule type" value="Genomic_DNA"/>
</dbReference>
<organism evidence="1 2">
    <name type="scientific">Gryllus longicercus</name>
    <dbReference type="NCBI Taxonomy" id="2509291"/>
    <lineage>
        <taxon>Eukaryota</taxon>
        <taxon>Metazoa</taxon>
        <taxon>Ecdysozoa</taxon>
        <taxon>Arthropoda</taxon>
        <taxon>Hexapoda</taxon>
        <taxon>Insecta</taxon>
        <taxon>Pterygota</taxon>
        <taxon>Neoptera</taxon>
        <taxon>Polyneoptera</taxon>
        <taxon>Orthoptera</taxon>
        <taxon>Ensifera</taxon>
        <taxon>Gryllidea</taxon>
        <taxon>Grylloidea</taxon>
        <taxon>Gryllidae</taxon>
        <taxon>Gryllinae</taxon>
        <taxon>Gryllus</taxon>
    </lineage>
</organism>
<dbReference type="Proteomes" id="UP001378592">
    <property type="component" value="Unassembled WGS sequence"/>
</dbReference>
<reference evidence="1 2" key="1">
    <citation type="submission" date="2024-03" db="EMBL/GenBank/DDBJ databases">
        <title>The genome assembly and annotation of the cricket Gryllus longicercus Weissman &amp; Gray.</title>
        <authorList>
            <person name="Szrajer S."/>
            <person name="Gray D."/>
            <person name="Ylla G."/>
        </authorList>
    </citation>
    <scope>NUCLEOTIDE SEQUENCE [LARGE SCALE GENOMIC DNA]</scope>
    <source>
        <strain evidence="1">DAG 2021-001</strain>
        <tissue evidence="1">Whole body minus gut</tissue>
    </source>
</reference>
<name>A0AAN9VV45_9ORTH</name>
<proteinExistence type="predicted"/>
<comment type="caution">
    <text evidence="1">The sequence shown here is derived from an EMBL/GenBank/DDBJ whole genome shotgun (WGS) entry which is preliminary data.</text>
</comment>
<evidence type="ECO:0000313" key="1">
    <source>
        <dbReference type="EMBL" id="KAK7863898.1"/>
    </source>
</evidence>
<gene>
    <name evidence="1" type="ORF">R5R35_007228</name>
</gene>
<keyword evidence="2" id="KW-1185">Reference proteome</keyword>
<accession>A0AAN9VV45</accession>